<keyword evidence="2" id="KW-0325">Glycoprotein</keyword>
<accession>A0ABU1N056</accession>
<dbReference type="InterPro" id="IPR011050">
    <property type="entry name" value="Pectin_lyase_fold/virulence"/>
</dbReference>
<dbReference type="PANTHER" id="PTHR42970">
    <property type="entry name" value="PECTATE LYASE C-RELATED"/>
    <property type="match status" value="1"/>
</dbReference>
<name>A0ABU1N056_9CAUL</name>
<evidence type="ECO:0000256" key="3">
    <source>
        <dbReference type="SAM" id="MobiDB-lite"/>
    </source>
</evidence>
<dbReference type="RefSeq" id="WP_310031498.1">
    <property type="nucleotide sequence ID" value="NZ_JAVDRL010000006.1"/>
</dbReference>
<sequence>MTAFPGAEGFGQFSKGGRDGRVIKVTNLNDAGPGSLRAAVEADGPRIVVFDVGGVIRLKSDLKIANDFITIAGQTAPGYGITLRDGQFLIHANHVIVRYLRSRVGDEAGKEYDSISIGGGSDIILDHISSGWSIDESLSVTQKVTPEVKRLTNVTVQWSLIAESLNHSIHEKGEHGYGSLIQGSYGAKYSFHHNLWAHHEARMPRIGNYAGAKDDAEGIVLDFRDNVFYNWGQGATTDFYNWEPGVSRGYAMDPFYGRPDNASRFAAGEDLNTNANTRSNFVSNYYLQGANTGGPLALYIRNKSGKTYFSGNWMDDKLVADQKSLVLASTAAPGEHVVDQPFPFGPVATQSADVAYRLVLDKAGASKARDPIDARVVKSVRDRTGKIINSQKEVGGWFTASSTAAPKDGDGDGMPDAWEKARKLNPRDPSDAAKDRDGDGYTNIEEYVNGLVK</sequence>
<feature type="compositionally biased region" description="Basic and acidic residues" evidence="3">
    <location>
        <begin position="417"/>
        <end position="439"/>
    </location>
</feature>
<evidence type="ECO:0000256" key="1">
    <source>
        <dbReference type="ARBA" id="ARBA00022723"/>
    </source>
</evidence>
<evidence type="ECO:0000313" key="4">
    <source>
        <dbReference type="EMBL" id="MDR6531521.1"/>
    </source>
</evidence>
<proteinExistence type="predicted"/>
<dbReference type="InterPro" id="IPR012334">
    <property type="entry name" value="Pectin_lyas_fold"/>
</dbReference>
<evidence type="ECO:0008006" key="6">
    <source>
        <dbReference type="Google" id="ProtNLM"/>
    </source>
</evidence>
<comment type="caution">
    <text evidence="4">The sequence shown here is derived from an EMBL/GenBank/DDBJ whole genome shotgun (WGS) entry which is preliminary data.</text>
</comment>
<dbReference type="SUPFAM" id="SSF51126">
    <property type="entry name" value="Pectin lyase-like"/>
    <property type="match status" value="1"/>
</dbReference>
<keyword evidence="5" id="KW-1185">Reference proteome</keyword>
<dbReference type="InterPro" id="IPR052063">
    <property type="entry name" value="Polysaccharide_Lyase_1"/>
</dbReference>
<dbReference type="PANTHER" id="PTHR42970:SF1">
    <property type="entry name" value="PECTATE LYASE C-RELATED"/>
    <property type="match status" value="1"/>
</dbReference>
<protein>
    <recommendedName>
        <fullName evidence="6">Pectate lyase</fullName>
    </recommendedName>
</protein>
<dbReference type="Proteomes" id="UP001262754">
    <property type="component" value="Unassembled WGS sequence"/>
</dbReference>
<feature type="region of interest" description="Disordered" evidence="3">
    <location>
        <begin position="400"/>
        <end position="442"/>
    </location>
</feature>
<evidence type="ECO:0000256" key="2">
    <source>
        <dbReference type="ARBA" id="ARBA00023180"/>
    </source>
</evidence>
<gene>
    <name evidence="4" type="ORF">J2800_002268</name>
</gene>
<keyword evidence="1" id="KW-0479">Metal-binding</keyword>
<evidence type="ECO:0000313" key="5">
    <source>
        <dbReference type="Proteomes" id="UP001262754"/>
    </source>
</evidence>
<dbReference type="Gene3D" id="2.160.20.10">
    <property type="entry name" value="Single-stranded right-handed beta-helix, Pectin lyase-like"/>
    <property type="match status" value="1"/>
</dbReference>
<organism evidence="4 5">
    <name type="scientific">Caulobacter rhizosphaerae</name>
    <dbReference type="NCBI Taxonomy" id="2010972"/>
    <lineage>
        <taxon>Bacteria</taxon>
        <taxon>Pseudomonadati</taxon>
        <taxon>Pseudomonadota</taxon>
        <taxon>Alphaproteobacteria</taxon>
        <taxon>Caulobacterales</taxon>
        <taxon>Caulobacteraceae</taxon>
        <taxon>Caulobacter</taxon>
    </lineage>
</organism>
<dbReference type="EMBL" id="JAVDRL010000006">
    <property type="protein sequence ID" value="MDR6531521.1"/>
    <property type="molecule type" value="Genomic_DNA"/>
</dbReference>
<reference evidence="4 5" key="1">
    <citation type="submission" date="2023-07" db="EMBL/GenBank/DDBJ databases">
        <title>Sorghum-associated microbial communities from plants grown in Nebraska, USA.</title>
        <authorList>
            <person name="Schachtman D."/>
        </authorList>
    </citation>
    <scope>NUCLEOTIDE SEQUENCE [LARGE SCALE GENOMIC DNA]</scope>
    <source>
        <strain evidence="4 5">DS2154</strain>
    </source>
</reference>